<dbReference type="PANTHER" id="PTHR22763:SF162">
    <property type="entry name" value="TRANSMEMBRANE E3 UBIQUITIN-PROTEIN LIGASE 1"/>
    <property type="match status" value="1"/>
</dbReference>
<dbReference type="PROSITE" id="PS50089">
    <property type="entry name" value="ZF_RING_2"/>
    <property type="match status" value="1"/>
</dbReference>
<evidence type="ECO:0000256" key="9">
    <source>
        <dbReference type="ARBA" id="ARBA00022771"/>
    </source>
</evidence>
<organism evidence="18 19">
    <name type="scientific">Sugiyamaella lignohabitans</name>
    <dbReference type="NCBI Taxonomy" id="796027"/>
    <lineage>
        <taxon>Eukaryota</taxon>
        <taxon>Fungi</taxon>
        <taxon>Dikarya</taxon>
        <taxon>Ascomycota</taxon>
        <taxon>Saccharomycotina</taxon>
        <taxon>Dipodascomycetes</taxon>
        <taxon>Dipodascales</taxon>
        <taxon>Trichomonascaceae</taxon>
        <taxon>Sugiyamaella</taxon>
    </lineage>
</organism>
<keyword evidence="18" id="KW-0436">Ligase</keyword>
<dbReference type="GO" id="GO:0012505">
    <property type="term" value="C:endomembrane system"/>
    <property type="evidence" value="ECO:0007669"/>
    <property type="project" value="UniProtKB-SubCell"/>
</dbReference>
<keyword evidence="12 16" id="KW-1133">Transmembrane helix</keyword>
<evidence type="ECO:0000256" key="1">
    <source>
        <dbReference type="ARBA" id="ARBA00000900"/>
    </source>
</evidence>
<reference evidence="18 19" key="1">
    <citation type="submission" date="2016-02" db="EMBL/GenBank/DDBJ databases">
        <title>Complete genome sequence and transcriptome regulation of the pentose utilising yeast Sugiyamaella lignohabitans.</title>
        <authorList>
            <person name="Bellasio M."/>
            <person name="Peymann A."/>
            <person name="Valli M."/>
            <person name="Sipitzky M."/>
            <person name="Graf A."/>
            <person name="Sauer M."/>
            <person name="Marx H."/>
            <person name="Mattanovich D."/>
        </authorList>
    </citation>
    <scope>NUCLEOTIDE SEQUENCE [LARGE SCALE GENOMIC DNA]</scope>
    <source>
        <strain evidence="18 19">CBS 10342</strain>
    </source>
</reference>
<evidence type="ECO:0000256" key="7">
    <source>
        <dbReference type="ARBA" id="ARBA00022723"/>
    </source>
</evidence>
<dbReference type="GO" id="GO:0043161">
    <property type="term" value="P:proteasome-mediated ubiquitin-dependent protein catabolic process"/>
    <property type="evidence" value="ECO:0007669"/>
    <property type="project" value="TreeGrafter"/>
</dbReference>
<evidence type="ECO:0000256" key="14">
    <source>
        <dbReference type="PROSITE-ProRule" id="PRU00175"/>
    </source>
</evidence>
<dbReference type="PANTHER" id="PTHR22763">
    <property type="entry name" value="RING ZINC FINGER PROTEIN"/>
    <property type="match status" value="1"/>
</dbReference>
<dbReference type="InterPro" id="IPR050731">
    <property type="entry name" value="HRD1_E3_ubiq-ligases"/>
</dbReference>
<keyword evidence="10" id="KW-0833">Ubl conjugation pathway</keyword>
<dbReference type="FunFam" id="3.30.40.10:FF:000626">
    <property type="entry name" value="Transmembrane ubiquitin ligase 1"/>
    <property type="match status" value="1"/>
</dbReference>
<keyword evidence="19" id="KW-1185">Reference proteome</keyword>
<evidence type="ECO:0000256" key="11">
    <source>
        <dbReference type="ARBA" id="ARBA00022833"/>
    </source>
</evidence>
<dbReference type="SMART" id="SM00184">
    <property type="entry name" value="RING"/>
    <property type="match status" value="1"/>
</dbReference>
<evidence type="ECO:0000256" key="16">
    <source>
        <dbReference type="SAM" id="Phobius"/>
    </source>
</evidence>
<name>A0A161HLC3_9ASCO</name>
<evidence type="ECO:0000256" key="12">
    <source>
        <dbReference type="ARBA" id="ARBA00022989"/>
    </source>
</evidence>
<feature type="compositionally biased region" description="Low complexity" evidence="15">
    <location>
        <begin position="685"/>
        <end position="716"/>
    </location>
</feature>
<dbReference type="Pfam" id="PF11145">
    <property type="entry name" value="DUF2921"/>
    <property type="match status" value="2"/>
</dbReference>
<evidence type="ECO:0000256" key="13">
    <source>
        <dbReference type="ARBA" id="ARBA00023136"/>
    </source>
</evidence>
<dbReference type="AlphaFoldDB" id="A0A161HLC3"/>
<dbReference type="GO" id="GO:0061630">
    <property type="term" value="F:ubiquitin protein ligase activity"/>
    <property type="evidence" value="ECO:0007669"/>
    <property type="project" value="UniProtKB-EC"/>
</dbReference>
<evidence type="ECO:0000256" key="2">
    <source>
        <dbReference type="ARBA" id="ARBA00004127"/>
    </source>
</evidence>
<evidence type="ECO:0000256" key="3">
    <source>
        <dbReference type="ARBA" id="ARBA00004906"/>
    </source>
</evidence>
<keyword evidence="5" id="KW-0808">Transferase</keyword>
<feature type="transmembrane region" description="Helical" evidence="16">
    <location>
        <begin position="737"/>
        <end position="756"/>
    </location>
</feature>
<dbReference type="EMBL" id="CP014502">
    <property type="protein sequence ID" value="ANB14097.1"/>
    <property type="molecule type" value="Genomic_DNA"/>
</dbReference>
<dbReference type="InterPro" id="IPR013083">
    <property type="entry name" value="Znf_RING/FYVE/PHD"/>
</dbReference>
<evidence type="ECO:0000313" key="18">
    <source>
        <dbReference type="EMBL" id="ANB14097.1"/>
    </source>
</evidence>
<feature type="region of interest" description="Disordered" evidence="15">
    <location>
        <begin position="123"/>
        <end position="211"/>
    </location>
</feature>
<dbReference type="GO" id="GO:0016874">
    <property type="term" value="F:ligase activity"/>
    <property type="evidence" value="ECO:0007669"/>
    <property type="project" value="UniProtKB-KW"/>
</dbReference>
<dbReference type="OrthoDB" id="9984778at2759"/>
<comment type="pathway">
    <text evidence="3">Protein modification; protein ubiquitination.</text>
</comment>
<dbReference type="InterPro" id="IPR001841">
    <property type="entry name" value="Znf_RING"/>
</dbReference>
<evidence type="ECO:0000313" key="19">
    <source>
        <dbReference type="Proteomes" id="UP000189580"/>
    </source>
</evidence>
<dbReference type="KEGG" id="slb:AWJ20_5054"/>
<dbReference type="GO" id="GO:0044695">
    <property type="term" value="C:Dsc E3 ubiquitin ligase complex"/>
    <property type="evidence" value="ECO:0007669"/>
    <property type="project" value="TreeGrafter"/>
</dbReference>
<dbReference type="GO" id="GO:0008270">
    <property type="term" value="F:zinc ion binding"/>
    <property type="evidence" value="ECO:0007669"/>
    <property type="project" value="UniProtKB-KW"/>
</dbReference>
<sequence>MTLTPAGNPPKLISPQERAQLEYYFERHNQSLEICQASSWESGYGRLTGLNVSYPGEQMRPGSIIPKIISDKAGLIWNLEGDYKQIDLALLDLKQEEHLENNDFGELSQSDLDDISEQWIKQTDIVDNGNGADSKGPEDKLESEKEKERLELLKADGSSDSDSKKDEKPSDKDRQREKLVKADEKATKSKLRPDSPSKPKERRDSASNSLSKRNAFPYISDFFFPSDKPRKPSSLSDSDSGLTYFTNISASLNGDWKRMDVDLVPIEMPIPSLDPPERANSSLNGHVNYDIYGRPLSGAGSGPGGLDPNQYYIDGVPVKPGNRTEDFGKLRISIKERGSMAFSKSQNSASVKAKNRTRRNQNGYCQGAANSSISWLTIDLTMVDENDDNSNEIRMQGVRIKDGGNFVATTSSLKFAGDYALPHFLLDKSLFADVKAKTLCRMSRMLNRRSNDPYYGILEEAELQAEKCEYIIYGHVHSSGLTKEQLRDVEDELINPLGRPHADVPKLKVSAVLYSPDCGIAMTVDNLEGEKQELYFIRIRRAIMAGIVLLLVQTVFTALQMKDTNTPSTISRVSFYTIGLMAVLDGAICLVALVSTFLDPIALPFMAVAFVSFALTSLFEIRYMVLIYKSQMLEEIADARAQEAVGEGGRFVARADGTIGSVDTPTPAGASATGRAGNAISTTGSNAASDISNSSTTSASTNDSTTRGPILPTTTTPRPPIIEPDERQIVGVIYSRFYFTMLAFVIISITTSSWPAPLRTGYEYLSMSVLFSFWVPQIYRNIMRGSRKSFLWQYIFSTSIIRLLPILYLCLDTNNVISHRYDPVLASVIAGWLWIQILILFTQSTFGPRFFLPSGMLPALYDYHPIITEEDLETGFNFQVDSQENAIALNVDSLEDNKSDTSAKSTESLLHGSHGHQPHHTTTMDCAICMNPVQLLIFPQDQIHNALTPANMLARRRYMVTPCRHIFHTECMEQWMRTRLQCPVCRNPLPPI</sequence>
<evidence type="ECO:0000256" key="6">
    <source>
        <dbReference type="ARBA" id="ARBA00022692"/>
    </source>
</evidence>
<dbReference type="EC" id="2.3.2.27" evidence="4"/>
<evidence type="ECO:0000256" key="8">
    <source>
        <dbReference type="ARBA" id="ARBA00022729"/>
    </source>
</evidence>
<keyword evidence="8" id="KW-0732">Signal</keyword>
<comment type="catalytic activity">
    <reaction evidence="1">
        <text>S-ubiquitinyl-[E2 ubiquitin-conjugating enzyme]-L-cysteine + [acceptor protein]-L-lysine = [E2 ubiquitin-conjugating enzyme]-L-cysteine + N(6)-ubiquitinyl-[acceptor protein]-L-lysine.</text>
        <dbReference type="EC" id="2.3.2.27"/>
    </reaction>
</comment>
<feature type="compositionally biased region" description="Basic and acidic residues" evidence="15">
    <location>
        <begin position="135"/>
        <end position="154"/>
    </location>
</feature>
<dbReference type="Gene3D" id="3.30.40.10">
    <property type="entry name" value="Zinc/RING finger domain, C3HC4 (zinc finger)"/>
    <property type="match status" value="1"/>
</dbReference>
<feature type="transmembrane region" description="Helical" evidence="16">
    <location>
        <begin position="573"/>
        <end position="595"/>
    </location>
</feature>
<evidence type="ECO:0000256" key="15">
    <source>
        <dbReference type="SAM" id="MobiDB-lite"/>
    </source>
</evidence>
<feature type="transmembrane region" description="Helical" evidence="16">
    <location>
        <begin position="542"/>
        <end position="561"/>
    </location>
</feature>
<comment type="subcellular location">
    <subcellularLocation>
        <location evidence="2">Endomembrane system</location>
        <topology evidence="2">Multi-pass membrane protein</topology>
    </subcellularLocation>
</comment>
<dbReference type="InterPro" id="IPR021319">
    <property type="entry name" value="DUF2921"/>
</dbReference>
<feature type="transmembrane region" description="Helical" evidence="16">
    <location>
        <begin position="823"/>
        <end position="841"/>
    </location>
</feature>
<keyword evidence="13 16" id="KW-0472">Membrane</keyword>
<keyword evidence="7" id="KW-0479">Metal-binding</keyword>
<feature type="transmembrane region" description="Helical" evidence="16">
    <location>
        <begin position="791"/>
        <end position="811"/>
    </location>
</feature>
<feature type="compositionally biased region" description="Basic and acidic residues" evidence="15">
    <location>
        <begin position="161"/>
        <end position="205"/>
    </location>
</feature>
<dbReference type="Pfam" id="PF13639">
    <property type="entry name" value="zf-RING_2"/>
    <property type="match status" value="1"/>
</dbReference>
<keyword evidence="6 16" id="KW-0812">Transmembrane</keyword>
<feature type="region of interest" description="Disordered" evidence="15">
    <location>
        <begin position="345"/>
        <end position="364"/>
    </location>
</feature>
<dbReference type="GeneID" id="30037254"/>
<feature type="domain" description="RING-type" evidence="17">
    <location>
        <begin position="926"/>
        <end position="986"/>
    </location>
</feature>
<dbReference type="Proteomes" id="UP000189580">
    <property type="component" value="Chromosome d"/>
</dbReference>
<dbReference type="SUPFAM" id="SSF57850">
    <property type="entry name" value="RING/U-box"/>
    <property type="match status" value="1"/>
</dbReference>
<evidence type="ECO:0000256" key="10">
    <source>
        <dbReference type="ARBA" id="ARBA00022786"/>
    </source>
</evidence>
<evidence type="ECO:0000256" key="5">
    <source>
        <dbReference type="ARBA" id="ARBA00022679"/>
    </source>
</evidence>
<evidence type="ECO:0000256" key="4">
    <source>
        <dbReference type="ARBA" id="ARBA00012483"/>
    </source>
</evidence>
<proteinExistence type="predicted"/>
<feature type="region of interest" description="Disordered" evidence="15">
    <location>
        <begin position="897"/>
        <end position="917"/>
    </location>
</feature>
<gene>
    <name evidence="18" type="primary">TUL1</name>
    <name evidence="18" type="ORF">AWJ20_5054</name>
</gene>
<feature type="transmembrane region" description="Helical" evidence="16">
    <location>
        <begin position="601"/>
        <end position="621"/>
    </location>
</feature>
<evidence type="ECO:0000259" key="17">
    <source>
        <dbReference type="PROSITE" id="PS50089"/>
    </source>
</evidence>
<accession>A0A161HLC3</accession>
<protein>
    <recommendedName>
        <fullName evidence="4">RING-type E3 ubiquitin transferase</fullName>
        <ecNumber evidence="4">2.3.2.27</ecNumber>
    </recommendedName>
</protein>
<feature type="region of interest" description="Disordered" evidence="15">
    <location>
        <begin position="683"/>
        <end position="722"/>
    </location>
</feature>
<dbReference type="RefSeq" id="XP_018736574.1">
    <property type="nucleotide sequence ID" value="XM_018882170.1"/>
</dbReference>
<keyword evidence="11" id="KW-0862">Zinc</keyword>
<keyword evidence="9 14" id="KW-0863">Zinc-finger</keyword>